<evidence type="ECO:0000313" key="1">
    <source>
        <dbReference type="EMBL" id="PKQ60206.1"/>
    </source>
</evidence>
<proteinExistence type="predicted"/>
<dbReference type="AlphaFoldDB" id="A0A2N3HQ61"/>
<accession>A0A2N3HQ61</accession>
<reference evidence="1 2" key="1">
    <citation type="journal article" date="2017" name="Front. Microbiol.">
        <title>Labilibaculum manganireducens gen. nov., sp. nov. and Labilibaculum filiforme sp. nov., Novel Bacteroidetes Isolated from Subsurface Sediments of the Baltic Sea.</title>
        <authorList>
            <person name="Vandieken V."/>
            <person name="Marshall I.P."/>
            <person name="Niemann H."/>
            <person name="Engelen B."/>
            <person name="Cypionka H."/>
        </authorList>
    </citation>
    <scope>NUCLEOTIDE SEQUENCE [LARGE SCALE GENOMIC DNA]</scope>
    <source>
        <strain evidence="1 2">59.10-2M</strain>
    </source>
</reference>
<dbReference type="Proteomes" id="UP000233618">
    <property type="component" value="Unassembled WGS sequence"/>
</dbReference>
<protein>
    <submittedName>
        <fullName evidence="1">Uncharacterized protein</fullName>
    </submittedName>
</protein>
<dbReference type="RefSeq" id="WP_101311836.1">
    <property type="nucleotide sequence ID" value="NZ_MVDE01000079.1"/>
</dbReference>
<dbReference type="EMBL" id="MVDE01000079">
    <property type="protein sequence ID" value="PKQ60206.1"/>
    <property type="molecule type" value="Genomic_DNA"/>
</dbReference>
<name>A0A2N3HQ61_9BACT</name>
<organism evidence="1 2">
    <name type="scientific">Labilibaculum manganireducens</name>
    <dbReference type="NCBI Taxonomy" id="1940525"/>
    <lineage>
        <taxon>Bacteria</taxon>
        <taxon>Pseudomonadati</taxon>
        <taxon>Bacteroidota</taxon>
        <taxon>Bacteroidia</taxon>
        <taxon>Marinilabiliales</taxon>
        <taxon>Marinifilaceae</taxon>
        <taxon>Labilibaculum</taxon>
    </lineage>
</organism>
<sequence>MKTFKDLTIKSSIEKLISLVEKLQISDSSDFKFVSDKSEDYAKMIGKKTNEVLTFESPVIKGAIAFVWMVVGEESDLRITNITPNKSGQLSIEQYNSILDSFYDKVIKPNIDENYHVILSTDTKTIVDYAGQEVAEKLQVWIKSANKSTLNTHPLDFERWASFLITAHKNESELTTSQLEKFLVDEIGISEERLVSKIVIDYEYGRELLNEYDKHR</sequence>
<comment type="caution">
    <text evidence="1">The sequence shown here is derived from an EMBL/GenBank/DDBJ whole genome shotgun (WGS) entry which is preliminary data.</text>
</comment>
<evidence type="ECO:0000313" key="2">
    <source>
        <dbReference type="Proteomes" id="UP000233618"/>
    </source>
</evidence>
<gene>
    <name evidence="1" type="ORF">BZG01_21185</name>
</gene>
<keyword evidence="2" id="KW-1185">Reference proteome</keyword>